<dbReference type="EMBL" id="JAKPBZ010000114">
    <property type="protein sequence ID" value="MCL2894571.1"/>
    <property type="molecule type" value="Genomic_DNA"/>
</dbReference>
<evidence type="ECO:0000313" key="2">
    <source>
        <dbReference type="Proteomes" id="UP001203069"/>
    </source>
</evidence>
<reference evidence="1 2" key="1">
    <citation type="submission" date="2022-02" db="EMBL/GenBank/DDBJ databases">
        <title>Description of Brenneria tiliae sp. nov. isolated from symptomatic Tilia x moltkei and Tilia x europaea trees in the UK.</title>
        <authorList>
            <person name="Kile H."/>
        </authorList>
    </citation>
    <scope>NUCLEOTIDE SEQUENCE [LARGE SCALE GENOMIC DNA]</scope>
    <source>
        <strain evidence="1 2">MC1SB4.1</strain>
    </source>
</reference>
<dbReference type="RefSeq" id="WP_249245702.1">
    <property type="nucleotide sequence ID" value="NZ_JAKPBZ010000114.1"/>
</dbReference>
<name>A0ABT0MXK4_9GAMM</name>
<protein>
    <submittedName>
        <fullName evidence="1">Uncharacterized protein</fullName>
    </submittedName>
</protein>
<organism evidence="1 2">
    <name type="scientific">Brenneria tiliae</name>
    <dbReference type="NCBI Taxonomy" id="2914984"/>
    <lineage>
        <taxon>Bacteria</taxon>
        <taxon>Pseudomonadati</taxon>
        <taxon>Pseudomonadota</taxon>
        <taxon>Gammaproteobacteria</taxon>
        <taxon>Enterobacterales</taxon>
        <taxon>Pectobacteriaceae</taxon>
        <taxon>Brenneria</taxon>
    </lineage>
</organism>
<sequence length="137" mass="15345">MSRNGHRYLKIMILSAAAVLVFCIYRTGSVYLTEAADYTPSDWLEYKLLTPAEIQNAPGASDHVVIRYRAKDGPGPQINEVEYQGNMDSAELERYLEAQGYHQIDDPVLGKKWINDSRGKSAYISGKAGAPRLTFME</sequence>
<comment type="caution">
    <text evidence="1">The sequence shown here is derived from an EMBL/GenBank/DDBJ whole genome shotgun (WGS) entry which is preliminary data.</text>
</comment>
<evidence type="ECO:0000313" key="1">
    <source>
        <dbReference type="EMBL" id="MCL2894571.1"/>
    </source>
</evidence>
<accession>A0ABT0MXK4</accession>
<dbReference type="Proteomes" id="UP001203069">
    <property type="component" value="Unassembled WGS sequence"/>
</dbReference>
<gene>
    <name evidence="1" type="ORF">MFP26_17990</name>
</gene>
<keyword evidence="2" id="KW-1185">Reference proteome</keyword>
<proteinExistence type="predicted"/>